<dbReference type="InterPro" id="IPR047122">
    <property type="entry name" value="Trans-enoyl_RdTase-like"/>
</dbReference>
<dbReference type="GeneID" id="19974464"/>
<dbReference type="SMART" id="SM00829">
    <property type="entry name" value="PKS_ER"/>
    <property type="match status" value="1"/>
</dbReference>
<comment type="similarity">
    <text evidence="1">Belongs to the zinc-containing alcohol dehydrogenase family.</text>
</comment>
<evidence type="ECO:0000259" key="3">
    <source>
        <dbReference type="SMART" id="SM00829"/>
    </source>
</evidence>
<dbReference type="Pfam" id="PF00107">
    <property type="entry name" value="ADH_zinc_N"/>
    <property type="match status" value="1"/>
</dbReference>
<dbReference type="CDD" id="cd08249">
    <property type="entry name" value="enoyl_reductase_like"/>
    <property type="match status" value="1"/>
</dbReference>
<dbReference type="EMBL" id="KB822723">
    <property type="protein sequence ID" value="ETN37503.1"/>
    <property type="molecule type" value="Genomic_DNA"/>
</dbReference>
<dbReference type="SUPFAM" id="SSF50129">
    <property type="entry name" value="GroES-like"/>
    <property type="match status" value="1"/>
</dbReference>
<sequence length="375" mass="40510">MAIISTNAIFLGKDGRLTVRNIDEEYKPSGQQTLVRVSHSAINPADQKHFFMGVSGYVAGYEWIGTAIDVGQDSPFRVGQKLFGMSIPADDRPLPAGAHQDFLVADPEWTYVLPDNLDEVTAVGLPIAVHTSIDAIFNMLGFSFKPAGVTGLSPVNVPILIWGGGSCVGQAGIQLAKAAGFAPIITTASPRNHDFLKSLGATHCFDYRSTTVVQDIQSAVAPKKLTVVYDAVSTGLGFAEGLSAEEEMKLRGQYSKSSPALARQCCDAKSELKLVGVLPVPKDKDPDWMFPLPFRQPEGFPTPSPKGLESLFEGADPEWGVRMRQVWLWALSKVGKGWQPFRSRLVRGIEPAIETIHEVAAGKAGGEKMVIEHPL</sequence>
<evidence type="ECO:0000313" key="4">
    <source>
        <dbReference type="EMBL" id="ETN37503.1"/>
    </source>
</evidence>
<evidence type="ECO:0000256" key="2">
    <source>
        <dbReference type="ARBA" id="ARBA00023002"/>
    </source>
</evidence>
<keyword evidence="5" id="KW-1185">Reference proteome</keyword>
<dbReference type="OrthoDB" id="10257049at2759"/>
<accession>W2RP89</accession>
<dbReference type="RefSeq" id="XP_008719672.1">
    <property type="nucleotide sequence ID" value="XM_008721450.1"/>
</dbReference>
<dbReference type="STRING" id="1220924.W2RP89"/>
<name>W2RP89_CYPE1</name>
<evidence type="ECO:0000313" key="5">
    <source>
        <dbReference type="Proteomes" id="UP000030752"/>
    </source>
</evidence>
<keyword evidence="2" id="KW-0560">Oxidoreductase</keyword>
<evidence type="ECO:0000256" key="1">
    <source>
        <dbReference type="ARBA" id="ARBA00008072"/>
    </source>
</evidence>
<dbReference type="GO" id="GO:0016651">
    <property type="term" value="F:oxidoreductase activity, acting on NAD(P)H"/>
    <property type="evidence" value="ECO:0007669"/>
    <property type="project" value="InterPro"/>
</dbReference>
<dbReference type="InParanoid" id="W2RP89"/>
<reference evidence="4 5" key="1">
    <citation type="submission" date="2013-03" db="EMBL/GenBank/DDBJ databases">
        <title>The Genome Sequence of Phialophora europaea CBS 101466.</title>
        <authorList>
            <consortium name="The Broad Institute Genomics Platform"/>
            <person name="Cuomo C."/>
            <person name="de Hoog S."/>
            <person name="Gorbushina A."/>
            <person name="Walker B."/>
            <person name="Young S.K."/>
            <person name="Zeng Q."/>
            <person name="Gargeya S."/>
            <person name="Fitzgerald M."/>
            <person name="Haas B."/>
            <person name="Abouelleil A."/>
            <person name="Allen A.W."/>
            <person name="Alvarado L."/>
            <person name="Arachchi H.M."/>
            <person name="Berlin A.M."/>
            <person name="Chapman S.B."/>
            <person name="Gainer-Dewar J."/>
            <person name="Goldberg J."/>
            <person name="Griggs A."/>
            <person name="Gujja S."/>
            <person name="Hansen M."/>
            <person name="Howarth C."/>
            <person name="Imamovic A."/>
            <person name="Ireland A."/>
            <person name="Larimer J."/>
            <person name="McCowan C."/>
            <person name="Murphy C."/>
            <person name="Pearson M."/>
            <person name="Poon T.W."/>
            <person name="Priest M."/>
            <person name="Roberts A."/>
            <person name="Saif S."/>
            <person name="Shea T."/>
            <person name="Sisk P."/>
            <person name="Sykes S."/>
            <person name="Wortman J."/>
            <person name="Nusbaum C."/>
            <person name="Birren B."/>
        </authorList>
    </citation>
    <scope>NUCLEOTIDE SEQUENCE [LARGE SCALE GENOMIC DNA]</scope>
    <source>
        <strain evidence="4 5">CBS 101466</strain>
    </source>
</reference>
<dbReference type="InterPro" id="IPR020843">
    <property type="entry name" value="ER"/>
</dbReference>
<dbReference type="VEuPathDB" id="FungiDB:HMPREF1541_07125"/>
<feature type="domain" description="Enoyl reductase (ER)" evidence="3">
    <location>
        <begin position="12"/>
        <end position="371"/>
    </location>
</feature>
<dbReference type="InterPro" id="IPR013149">
    <property type="entry name" value="ADH-like_C"/>
</dbReference>
<dbReference type="HOGENOM" id="CLU_026673_16_3_1"/>
<dbReference type="InterPro" id="IPR036291">
    <property type="entry name" value="NAD(P)-bd_dom_sf"/>
</dbReference>
<dbReference type="Gene3D" id="3.40.50.720">
    <property type="entry name" value="NAD(P)-binding Rossmann-like Domain"/>
    <property type="match status" value="1"/>
</dbReference>
<dbReference type="eggNOG" id="KOG1198">
    <property type="taxonomic scope" value="Eukaryota"/>
</dbReference>
<dbReference type="PANTHER" id="PTHR45348">
    <property type="entry name" value="HYPOTHETICAL OXIDOREDUCTASE (EUROFUNG)"/>
    <property type="match status" value="1"/>
</dbReference>
<gene>
    <name evidence="4" type="ORF">HMPREF1541_07125</name>
</gene>
<dbReference type="InterPro" id="IPR011032">
    <property type="entry name" value="GroES-like_sf"/>
</dbReference>
<dbReference type="SUPFAM" id="SSF51735">
    <property type="entry name" value="NAD(P)-binding Rossmann-fold domains"/>
    <property type="match status" value="1"/>
</dbReference>
<organism evidence="4 5">
    <name type="scientific">Cyphellophora europaea (strain CBS 101466)</name>
    <name type="common">Phialophora europaea</name>
    <dbReference type="NCBI Taxonomy" id="1220924"/>
    <lineage>
        <taxon>Eukaryota</taxon>
        <taxon>Fungi</taxon>
        <taxon>Dikarya</taxon>
        <taxon>Ascomycota</taxon>
        <taxon>Pezizomycotina</taxon>
        <taxon>Eurotiomycetes</taxon>
        <taxon>Chaetothyriomycetidae</taxon>
        <taxon>Chaetothyriales</taxon>
        <taxon>Cyphellophoraceae</taxon>
        <taxon>Cyphellophora</taxon>
    </lineage>
</organism>
<protein>
    <recommendedName>
        <fullName evidence="3">Enoyl reductase (ER) domain-containing protein</fullName>
    </recommendedName>
</protein>
<dbReference type="Proteomes" id="UP000030752">
    <property type="component" value="Unassembled WGS sequence"/>
</dbReference>
<proteinExistence type="inferred from homology"/>
<dbReference type="Gene3D" id="3.90.180.10">
    <property type="entry name" value="Medium-chain alcohol dehydrogenases, catalytic domain"/>
    <property type="match status" value="1"/>
</dbReference>
<dbReference type="AlphaFoldDB" id="W2RP89"/>